<name>A0A0E4BUD9_9BRAD</name>
<dbReference type="AlphaFoldDB" id="A0A0E4BUD9"/>
<gene>
    <name evidence="1" type="ORF">NK6_8013</name>
</gene>
<dbReference type="Proteomes" id="UP000063308">
    <property type="component" value="Chromosome"/>
</dbReference>
<reference evidence="1 2" key="1">
    <citation type="submission" date="2014-11" db="EMBL/GenBank/DDBJ databases">
        <title>Symbiosis island explosion on the genome of extra-slow-growing strains of soybean bradyrhizobia with massive insertion sequences.</title>
        <authorList>
            <person name="Iida T."/>
            <person name="Minamisawa K."/>
        </authorList>
    </citation>
    <scope>NUCLEOTIDE SEQUENCE [LARGE SCALE GENOMIC DNA]</scope>
    <source>
        <strain evidence="1 2">NK6</strain>
    </source>
</reference>
<evidence type="ECO:0000313" key="1">
    <source>
        <dbReference type="EMBL" id="BAR61164.1"/>
    </source>
</evidence>
<sequence>MTTDAAIQIGGARLGDTATDLATTLTPTIGFGVQLGACDIPEALRDFIESQLGRAIGVQLALPLRIAGRG</sequence>
<dbReference type="RefSeq" id="WP_060911603.1">
    <property type="nucleotide sequence ID" value="NZ_JAFCKD010000237.1"/>
</dbReference>
<dbReference type="EMBL" id="AP014685">
    <property type="protein sequence ID" value="BAR61164.1"/>
    <property type="molecule type" value="Genomic_DNA"/>
</dbReference>
<proteinExistence type="predicted"/>
<evidence type="ECO:0000313" key="2">
    <source>
        <dbReference type="Proteomes" id="UP000063308"/>
    </source>
</evidence>
<organism evidence="1 2">
    <name type="scientific">Bradyrhizobium diazoefficiens</name>
    <dbReference type="NCBI Taxonomy" id="1355477"/>
    <lineage>
        <taxon>Bacteria</taxon>
        <taxon>Pseudomonadati</taxon>
        <taxon>Pseudomonadota</taxon>
        <taxon>Alphaproteobacteria</taxon>
        <taxon>Hyphomicrobiales</taxon>
        <taxon>Nitrobacteraceae</taxon>
        <taxon>Bradyrhizobium</taxon>
    </lineage>
</organism>
<accession>A0A0E4BUD9</accession>
<protein>
    <submittedName>
        <fullName evidence="1">Uncharacterized protein</fullName>
    </submittedName>
</protein>